<comment type="caution">
    <text evidence="1">The sequence shown here is derived from an EMBL/GenBank/DDBJ whole genome shotgun (WGS) entry which is preliminary data.</text>
</comment>
<protein>
    <submittedName>
        <fullName evidence="1">Uncharacterized protein</fullName>
    </submittedName>
</protein>
<sequence>MMIFLVMQKVTEDQLLREDRGEVQETRVTEVVEMMTNHSIVKMKTKARGDMTNH</sequence>
<organism evidence="1 2">
    <name type="scientific">Arabidopsis suecica</name>
    <name type="common">Swedish thale-cress</name>
    <name type="synonym">Cardaminopsis suecica</name>
    <dbReference type="NCBI Taxonomy" id="45249"/>
    <lineage>
        <taxon>Eukaryota</taxon>
        <taxon>Viridiplantae</taxon>
        <taxon>Streptophyta</taxon>
        <taxon>Embryophyta</taxon>
        <taxon>Tracheophyta</taxon>
        <taxon>Spermatophyta</taxon>
        <taxon>Magnoliopsida</taxon>
        <taxon>eudicotyledons</taxon>
        <taxon>Gunneridae</taxon>
        <taxon>Pentapetalae</taxon>
        <taxon>rosids</taxon>
        <taxon>malvids</taxon>
        <taxon>Brassicales</taxon>
        <taxon>Brassicaceae</taxon>
        <taxon>Camelineae</taxon>
        <taxon>Arabidopsis</taxon>
    </lineage>
</organism>
<accession>A0A8T2BL91</accession>
<evidence type="ECO:0000313" key="2">
    <source>
        <dbReference type="Proteomes" id="UP000694251"/>
    </source>
</evidence>
<dbReference type="EMBL" id="JAEFBJ010000007">
    <property type="protein sequence ID" value="KAG7588157.1"/>
    <property type="molecule type" value="Genomic_DNA"/>
</dbReference>
<evidence type="ECO:0000313" key="1">
    <source>
        <dbReference type="EMBL" id="KAG7588157.1"/>
    </source>
</evidence>
<name>A0A8T2BL91_ARASU</name>
<dbReference type="AlphaFoldDB" id="A0A8T2BL91"/>
<reference evidence="1 2" key="1">
    <citation type="submission" date="2020-12" db="EMBL/GenBank/DDBJ databases">
        <title>Concerted genomic and epigenomic changes stabilize Arabidopsis allopolyploids.</title>
        <authorList>
            <person name="Chen Z."/>
        </authorList>
    </citation>
    <scope>NUCLEOTIDE SEQUENCE [LARGE SCALE GENOMIC DNA]</scope>
    <source>
        <strain evidence="1">As9502</strain>
        <tissue evidence="1">Leaf</tissue>
    </source>
</reference>
<dbReference type="Proteomes" id="UP000694251">
    <property type="component" value="Chromosome 7"/>
</dbReference>
<proteinExistence type="predicted"/>
<gene>
    <name evidence="1" type="ORF">ISN44_As07g005020</name>
</gene>
<keyword evidence="2" id="KW-1185">Reference proteome</keyword>